<dbReference type="EMBL" id="CAJOBP010001910">
    <property type="protein sequence ID" value="CAF4320779.1"/>
    <property type="molecule type" value="Genomic_DNA"/>
</dbReference>
<dbReference type="Gene3D" id="3.40.50.970">
    <property type="match status" value="1"/>
</dbReference>
<accession>A0A820J3F7</accession>
<proteinExistence type="predicted"/>
<reference evidence="1" key="1">
    <citation type="submission" date="2021-02" db="EMBL/GenBank/DDBJ databases">
        <authorList>
            <person name="Nowell W R."/>
        </authorList>
    </citation>
    <scope>NUCLEOTIDE SEQUENCE</scope>
</reference>
<dbReference type="Proteomes" id="UP000663873">
    <property type="component" value="Unassembled WGS sequence"/>
</dbReference>
<organism evidence="1 4">
    <name type="scientific">Rotaria socialis</name>
    <dbReference type="NCBI Taxonomy" id="392032"/>
    <lineage>
        <taxon>Eukaryota</taxon>
        <taxon>Metazoa</taxon>
        <taxon>Spiralia</taxon>
        <taxon>Gnathifera</taxon>
        <taxon>Rotifera</taxon>
        <taxon>Eurotatoria</taxon>
        <taxon>Bdelloidea</taxon>
        <taxon>Philodinida</taxon>
        <taxon>Philodinidae</taxon>
        <taxon>Rotaria</taxon>
    </lineage>
</organism>
<gene>
    <name evidence="3" type="ORF">QYT958_LOCUS24402</name>
    <name evidence="2" type="ORF">TSG867_LOCUS10262</name>
    <name evidence="1" type="ORF">UJA718_LOCUS13850</name>
</gene>
<keyword evidence="4" id="KW-1185">Reference proteome</keyword>
<evidence type="ECO:0000313" key="1">
    <source>
        <dbReference type="EMBL" id="CAF4320779.1"/>
    </source>
</evidence>
<evidence type="ECO:0000313" key="4">
    <source>
        <dbReference type="Proteomes" id="UP000663873"/>
    </source>
</evidence>
<comment type="caution">
    <text evidence="1">The sequence shown here is derived from an EMBL/GenBank/DDBJ whole genome shotgun (WGS) entry which is preliminary data.</text>
</comment>
<evidence type="ECO:0000313" key="3">
    <source>
        <dbReference type="EMBL" id="CAF4809939.1"/>
    </source>
</evidence>
<dbReference type="AlphaFoldDB" id="A0A820J3F7"/>
<dbReference type="EMBL" id="CAJOBQ010000466">
    <property type="protein sequence ID" value="CAF4361722.1"/>
    <property type="molecule type" value="Genomic_DNA"/>
</dbReference>
<evidence type="ECO:0000313" key="2">
    <source>
        <dbReference type="EMBL" id="CAF4361722.1"/>
    </source>
</evidence>
<sequence length="91" mass="10312">MVPIVHIVGTPPIASQFSGAILHRTLGNGYCRVFANMYKEITIVQANLTSKKFYRGDRSFSYAIHSCADTNTICIAHLHRIYVTLYRDIHL</sequence>
<protein>
    <submittedName>
        <fullName evidence="1">Uncharacterized protein</fullName>
    </submittedName>
</protein>
<name>A0A820J3F7_9BILA</name>
<dbReference type="Proteomes" id="UP000663862">
    <property type="component" value="Unassembled WGS sequence"/>
</dbReference>
<dbReference type="EMBL" id="CAJOBR010005197">
    <property type="protein sequence ID" value="CAF4809939.1"/>
    <property type="molecule type" value="Genomic_DNA"/>
</dbReference>
<dbReference type="Proteomes" id="UP000663848">
    <property type="component" value="Unassembled WGS sequence"/>
</dbReference>